<evidence type="ECO:0000313" key="3">
    <source>
        <dbReference type="Proteomes" id="UP001144110"/>
    </source>
</evidence>
<organism evidence="2 3">
    <name type="scientific">Candidatus Thermodesulfobacterium syntrophicum</name>
    <dbReference type="NCBI Taxonomy" id="3060442"/>
    <lineage>
        <taxon>Bacteria</taxon>
        <taxon>Pseudomonadati</taxon>
        <taxon>Thermodesulfobacteriota</taxon>
        <taxon>Thermodesulfobacteria</taxon>
        <taxon>Thermodesulfobacteriales</taxon>
        <taxon>Thermodesulfobacteriaceae</taxon>
        <taxon>Thermodesulfobacterium</taxon>
    </lineage>
</organism>
<dbReference type="Proteomes" id="UP001144110">
    <property type="component" value="Unassembled WGS sequence"/>
</dbReference>
<proteinExistence type="predicted"/>
<evidence type="ECO:0000313" key="2">
    <source>
        <dbReference type="EMBL" id="MDF2953359.1"/>
    </source>
</evidence>
<dbReference type="EMBL" id="JAPHEG010000002">
    <property type="protein sequence ID" value="MDF2953359.1"/>
    <property type="molecule type" value="Genomic_DNA"/>
</dbReference>
<accession>A0AAE3P5M8</accession>
<dbReference type="AlphaFoldDB" id="A0AAE3P5M8"/>
<reference evidence="2" key="1">
    <citation type="submission" date="2022-11" db="EMBL/GenBank/DDBJ databases">
        <title>Candidatus Alkanophaga archaea from heated hydrothermal vent sediment oxidize petroleum alkanes.</title>
        <authorList>
            <person name="Zehnle H."/>
            <person name="Laso-Perez R."/>
            <person name="Lipp J."/>
            <person name="Teske A."/>
            <person name="Wegener G."/>
        </authorList>
    </citation>
    <scope>NUCLEOTIDE SEQUENCE</scope>
    <source>
        <strain evidence="2">MCA70</strain>
    </source>
</reference>
<name>A0AAE3P5M8_9BACT</name>
<sequence length="141" mass="17274">MSMKYFIFFIFFIFSFFPLSVNADRFFHHEILEKYDPNTEIFLRGKVKRVWILPKHKFLIADVKRRKKIYKVIIGPLWFVKKKHIHIKPGNEIIVKGSKFFTKKGELFILTRSLYIVDKDHIYHLRDENFKPCWKKKSRCF</sequence>
<dbReference type="InterPro" id="IPR058837">
    <property type="entry name" value="MamS_MamX_dom"/>
</dbReference>
<evidence type="ECO:0000259" key="1">
    <source>
        <dbReference type="Pfam" id="PF26390"/>
    </source>
</evidence>
<protein>
    <recommendedName>
        <fullName evidence="1">Magnetosome protein MamS/MamX domain-containing protein</fullName>
    </recommendedName>
</protein>
<feature type="domain" description="Magnetosome protein MamS/MamX" evidence="1">
    <location>
        <begin position="62"/>
        <end position="111"/>
    </location>
</feature>
<comment type="caution">
    <text evidence="2">The sequence shown here is derived from an EMBL/GenBank/DDBJ whole genome shotgun (WGS) entry which is preliminary data.</text>
</comment>
<gene>
    <name evidence="2" type="ORF">OD816_000604</name>
</gene>
<dbReference type="Pfam" id="PF26390">
    <property type="entry name" value="MamS_MamX"/>
    <property type="match status" value="1"/>
</dbReference>